<dbReference type="InterPro" id="IPR007837">
    <property type="entry name" value="DinB"/>
</dbReference>
<evidence type="ECO:0000256" key="1">
    <source>
        <dbReference type="ARBA" id="ARBA00008635"/>
    </source>
</evidence>
<name>A0ABT8C8A2_9BACT</name>
<dbReference type="RefSeq" id="WP_163385974.1">
    <property type="nucleotide sequence ID" value="NZ_JAUFQS010000009.1"/>
</dbReference>
<organism evidence="3 4">
    <name type="scientific">Cyclobacterium jeungdonense</name>
    <dbReference type="NCBI Taxonomy" id="708087"/>
    <lineage>
        <taxon>Bacteria</taxon>
        <taxon>Pseudomonadati</taxon>
        <taxon>Bacteroidota</taxon>
        <taxon>Cytophagia</taxon>
        <taxon>Cytophagales</taxon>
        <taxon>Cyclobacteriaceae</taxon>
        <taxon>Cyclobacterium</taxon>
    </lineage>
</organism>
<comment type="caution">
    <text evidence="3">The sequence shown here is derived from an EMBL/GenBank/DDBJ whole genome shotgun (WGS) entry which is preliminary data.</text>
</comment>
<dbReference type="Gene3D" id="1.20.120.450">
    <property type="entry name" value="dinb family like domain"/>
    <property type="match status" value="1"/>
</dbReference>
<proteinExistence type="inferred from homology"/>
<accession>A0ABT8C8A2</accession>
<evidence type="ECO:0000313" key="4">
    <source>
        <dbReference type="Proteomes" id="UP001236663"/>
    </source>
</evidence>
<dbReference type="PANTHER" id="PTHR37302">
    <property type="entry name" value="SLR1116 PROTEIN"/>
    <property type="match status" value="1"/>
</dbReference>
<keyword evidence="2" id="KW-0479">Metal-binding</keyword>
<reference evidence="4" key="1">
    <citation type="journal article" date="2019" name="Int. J. Syst. Evol. Microbiol.">
        <title>The Global Catalogue of Microorganisms (GCM) 10K type strain sequencing project: providing services to taxonomists for standard genome sequencing and annotation.</title>
        <authorList>
            <consortium name="The Broad Institute Genomics Platform"/>
            <consortium name="The Broad Institute Genome Sequencing Center for Infectious Disease"/>
            <person name="Wu L."/>
            <person name="Ma J."/>
        </authorList>
    </citation>
    <scope>NUCLEOTIDE SEQUENCE [LARGE SCALE GENOMIC DNA]</scope>
    <source>
        <strain evidence="4">CECT 7706</strain>
    </source>
</reference>
<keyword evidence="4" id="KW-1185">Reference proteome</keyword>
<dbReference type="Pfam" id="PF05163">
    <property type="entry name" value="DinB"/>
    <property type="match status" value="1"/>
</dbReference>
<evidence type="ECO:0000256" key="2">
    <source>
        <dbReference type="ARBA" id="ARBA00022723"/>
    </source>
</evidence>
<dbReference type="PANTHER" id="PTHR37302:SF3">
    <property type="entry name" value="DAMAGE-INDUCIBLE PROTEIN DINB"/>
    <property type="match status" value="1"/>
</dbReference>
<comment type="similarity">
    <text evidence="1">Belongs to the DinB family.</text>
</comment>
<protein>
    <submittedName>
        <fullName evidence="3">DinB family protein</fullName>
    </submittedName>
</protein>
<evidence type="ECO:0000313" key="3">
    <source>
        <dbReference type="EMBL" id="MDN3688387.1"/>
    </source>
</evidence>
<dbReference type="SUPFAM" id="SSF109854">
    <property type="entry name" value="DinB/YfiT-like putative metalloenzymes"/>
    <property type="match status" value="1"/>
</dbReference>
<dbReference type="EMBL" id="JAUFQS010000009">
    <property type="protein sequence ID" value="MDN3688387.1"/>
    <property type="molecule type" value="Genomic_DNA"/>
</dbReference>
<sequence length="147" mass="17285">MKAFFEELFAYGHDSNQRLWEAMMANREKIPEKSIKLYNHILNAQQIWNNRIDPRMPLFGVWDERPISDEKGINQSNHEHTLTILDNYPMDTIITYGNSKGKVYTNAVGDILFHLVNHSTYHRGQIATDFRQNGLEPLVSDYILYKR</sequence>
<dbReference type="InterPro" id="IPR034660">
    <property type="entry name" value="DinB/YfiT-like"/>
</dbReference>
<gene>
    <name evidence="3" type="ORF">QWZ15_11135</name>
</gene>
<dbReference type="Proteomes" id="UP001236663">
    <property type="component" value="Unassembled WGS sequence"/>
</dbReference>